<organism evidence="1 2">
    <name type="scientific">Candidatus Enterococcus willemsii</name>
    <dbReference type="NCBI Taxonomy" id="1857215"/>
    <lineage>
        <taxon>Bacteria</taxon>
        <taxon>Bacillati</taxon>
        <taxon>Bacillota</taxon>
        <taxon>Bacilli</taxon>
        <taxon>Lactobacillales</taxon>
        <taxon>Enterococcaceae</taxon>
        <taxon>Enterococcus</taxon>
    </lineage>
</organism>
<dbReference type="NCBIfam" id="TIGR01484">
    <property type="entry name" value="HAD-SF-IIB"/>
    <property type="match status" value="1"/>
</dbReference>
<dbReference type="PANTHER" id="PTHR10000:SF25">
    <property type="entry name" value="PHOSPHATASE YKRA-RELATED"/>
    <property type="match status" value="1"/>
</dbReference>
<dbReference type="Gene3D" id="3.30.1240.10">
    <property type="match status" value="1"/>
</dbReference>
<reference evidence="1 2" key="1">
    <citation type="submission" date="2016-06" db="EMBL/GenBank/DDBJ databases">
        <title>Four novel species of enterococci isolated from chicken manure.</title>
        <authorList>
            <person name="Van Tyne D."/>
        </authorList>
    </citation>
    <scope>NUCLEOTIDE SEQUENCE [LARGE SCALE GENOMIC DNA]</scope>
    <source>
        <strain evidence="1 2">CU12B</strain>
    </source>
</reference>
<comment type="caution">
    <text evidence="1">The sequence shown here is derived from an EMBL/GenBank/DDBJ whole genome shotgun (WGS) entry which is preliminary data.</text>
</comment>
<dbReference type="InterPro" id="IPR036412">
    <property type="entry name" value="HAD-like_sf"/>
</dbReference>
<dbReference type="Pfam" id="PF08282">
    <property type="entry name" value="Hydrolase_3"/>
    <property type="match status" value="1"/>
</dbReference>
<name>A0ABQ6YVU1_9ENTE</name>
<dbReference type="InterPro" id="IPR006379">
    <property type="entry name" value="HAD-SF_hydro_IIB"/>
</dbReference>
<sequence>MKFLFCDFDGTLYRNSRISKEDIQAIIQWQQAGNQFVFATGRDIRSLEEKLSNYPQIKPNYVIGNNGATIGMTSYNKLNKENITNLLKAMNDQKPVIEHIKLSMAIGRQGLELIKIFSVAEALTVLNMNDAELYQMAIQFPTSEAAQVFVSSYAVKYPQCAFLQNIQTVDIVSQHTNKATAIAYLSDELAIASEHVYTIGDGLNDQNMLQQYTSATFPWVAESLKQSATYQVHSVAEWINHIQSATSL</sequence>
<dbReference type="EMBL" id="MAEL01000057">
    <property type="protein sequence ID" value="KAF1301459.1"/>
    <property type="molecule type" value="Genomic_DNA"/>
</dbReference>
<dbReference type="PANTHER" id="PTHR10000">
    <property type="entry name" value="PHOSPHOSERINE PHOSPHATASE"/>
    <property type="match status" value="1"/>
</dbReference>
<evidence type="ECO:0000313" key="1">
    <source>
        <dbReference type="EMBL" id="KAF1301459.1"/>
    </source>
</evidence>
<keyword evidence="2" id="KW-1185">Reference proteome</keyword>
<dbReference type="InterPro" id="IPR023214">
    <property type="entry name" value="HAD_sf"/>
</dbReference>
<dbReference type="RefSeq" id="WP_161903240.1">
    <property type="nucleotide sequence ID" value="NZ_MAEL01000057.1"/>
</dbReference>
<protein>
    <submittedName>
        <fullName evidence="1">Uncharacterized protein</fullName>
    </submittedName>
</protein>
<dbReference type="Proteomes" id="UP000782705">
    <property type="component" value="Unassembled WGS sequence"/>
</dbReference>
<dbReference type="SUPFAM" id="SSF56784">
    <property type="entry name" value="HAD-like"/>
    <property type="match status" value="1"/>
</dbReference>
<dbReference type="Gene3D" id="3.40.50.1000">
    <property type="entry name" value="HAD superfamily/HAD-like"/>
    <property type="match status" value="1"/>
</dbReference>
<gene>
    <name evidence="1" type="ORF">BAU17_05925</name>
</gene>
<accession>A0ABQ6YVU1</accession>
<evidence type="ECO:0000313" key="2">
    <source>
        <dbReference type="Proteomes" id="UP000782705"/>
    </source>
</evidence>
<proteinExistence type="predicted"/>